<evidence type="ECO:0008006" key="3">
    <source>
        <dbReference type="Google" id="ProtNLM"/>
    </source>
</evidence>
<reference evidence="1" key="1">
    <citation type="submission" date="2022-08" db="EMBL/GenBank/DDBJ databases">
        <title>Draft genome sequence of Lysinibacillus sp. strain KH24.</title>
        <authorList>
            <person name="Kanbe H."/>
            <person name="Itoh H."/>
        </authorList>
    </citation>
    <scope>NUCLEOTIDE SEQUENCE</scope>
    <source>
        <strain evidence="1">KH24</strain>
    </source>
</reference>
<comment type="caution">
    <text evidence="1">The sequence shown here is derived from an EMBL/GenBank/DDBJ whole genome shotgun (WGS) entry which is preliminary data.</text>
</comment>
<accession>A0ABQ5NLF4</accession>
<dbReference type="Proteomes" id="UP001065593">
    <property type="component" value="Unassembled WGS sequence"/>
</dbReference>
<proteinExistence type="predicted"/>
<gene>
    <name evidence="1" type="ORF">LYSBPC_23120</name>
</gene>
<evidence type="ECO:0000313" key="2">
    <source>
        <dbReference type="Proteomes" id="UP001065593"/>
    </source>
</evidence>
<organism evidence="1 2">
    <name type="scientific">Lysinibacillus piscis</name>
    <dbReference type="NCBI Taxonomy" id="2518931"/>
    <lineage>
        <taxon>Bacteria</taxon>
        <taxon>Bacillati</taxon>
        <taxon>Bacillota</taxon>
        <taxon>Bacilli</taxon>
        <taxon>Bacillales</taxon>
        <taxon>Bacillaceae</taxon>
        <taxon>Lysinibacillus</taxon>
    </lineage>
</organism>
<evidence type="ECO:0000313" key="1">
    <source>
        <dbReference type="EMBL" id="GLC89185.1"/>
    </source>
</evidence>
<name>A0ABQ5NLF4_9BACI</name>
<dbReference type="RefSeq" id="WP_264988926.1">
    <property type="nucleotide sequence ID" value="NZ_BRZA01000002.1"/>
</dbReference>
<dbReference type="EMBL" id="BRZA01000002">
    <property type="protein sequence ID" value="GLC89185.1"/>
    <property type="molecule type" value="Genomic_DNA"/>
</dbReference>
<protein>
    <recommendedName>
        <fullName evidence="3">DUF5626 domain-containing protein</fullName>
    </recommendedName>
</protein>
<keyword evidence="2" id="KW-1185">Reference proteome</keyword>
<sequence>MKKRFSILLFVATFIFGILSFSTDSLAVEGKSNGSIGEIVTESDTLYEPQLVPEFDNEKEYAVGEIIVESDTLYNSEFTNTVTNNNEANKTITPYGFYLYKNKTITAYYPSISTVTETRYYEEYDGGYWYKGNLKLMSVVASGNGYTATFSGKLSAWVE</sequence>